<dbReference type="EMBL" id="BK014849">
    <property type="protein sequence ID" value="DAD78637.1"/>
    <property type="molecule type" value="Genomic_DNA"/>
</dbReference>
<sequence>MNVKYLTQSKKNLTKDLIKMTAEKTLVSNHAKKDRIDRLTACLTTIGYNDFSLIVEDTKRGNNTTKYLTDTGIMIIRDTDTKRIVTGYMATVQQAIRMYREAGYERMPNGMYKRIVRNNEKYKKLLDIQR</sequence>
<evidence type="ECO:0000313" key="1">
    <source>
        <dbReference type="EMBL" id="DAD78637.1"/>
    </source>
</evidence>
<protein>
    <submittedName>
        <fullName evidence="1">Uncharacterized protein</fullName>
    </submittedName>
</protein>
<accession>A0A8S5M8L8</accession>
<reference evidence="1" key="1">
    <citation type="journal article" date="2021" name="Proc. Natl. Acad. Sci. U.S.A.">
        <title>A Catalog of Tens of Thousands of Viruses from Human Metagenomes Reveals Hidden Associations with Chronic Diseases.</title>
        <authorList>
            <person name="Tisza M.J."/>
            <person name="Buck C.B."/>
        </authorList>
    </citation>
    <scope>NUCLEOTIDE SEQUENCE</scope>
    <source>
        <strain evidence="1">CtB3v5</strain>
    </source>
</reference>
<organism evidence="1">
    <name type="scientific">Siphoviridae sp. ctB3v5</name>
    <dbReference type="NCBI Taxonomy" id="2826186"/>
    <lineage>
        <taxon>Viruses</taxon>
        <taxon>Duplodnaviria</taxon>
        <taxon>Heunggongvirae</taxon>
        <taxon>Uroviricota</taxon>
        <taxon>Caudoviricetes</taxon>
    </lineage>
</organism>
<proteinExistence type="predicted"/>
<name>A0A8S5M8L8_9CAUD</name>